<feature type="transmembrane region" description="Helical" evidence="6">
    <location>
        <begin position="368"/>
        <end position="392"/>
    </location>
</feature>
<feature type="region of interest" description="Disordered" evidence="5">
    <location>
        <begin position="439"/>
        <end position="480"/>
    </location>
</feature>
<feature type="transmembrane region" description="Helical" evidence="6">
    <location>
        <begin position="159"/>
        <end position="178"/>
    </location>
</feature>
<evidence type="ECO:0000256" key="1">
    <source>
        <dbReference type="ARBA" id="ARBA00004141"/>
    </source>
</evidence>
<feature type="compositionally biased region" description="Low complexity" evidence="5">
    <location>
        <begin position="532"/>
        <end position="561"/>
    </location>
</feature>
<feature type="transmembrane region" description="Helical" evidence="6">
    <location>
        <begin position="580"/>
        <end position="599"/>
    </location>
</feature>
<evidence type="ECO:0000256" key="3">
    <source>
        <dbReference type="ARBA" id="ARBA00022989"/>
    </source>
</evidence>
<evidence type="ECO:0000256" key="5">
    <source>
        <dbReference type="SAM" id="MobiDB-lite"/>
    </source>
</evidence>
<feature type="transmembrane region" description="Helical" evidence="6">
    <location>
        <begin position="190"/>
        <end position="212"/>
    </location>
</feature>
<dbReference type="GO" id="GO:0016020">
    <property type="term" value="C:membrane"/>
    <property type="evidence" value="ECO:0007669"/>
    <property type="project" value="UniProtKB-SubCell"/>
</dbReference>
<evidence type="ECO:0000256" key="2">
    <source>
        <dbReference type="ARBA" id="ARBA00022692"/>
    </source>
</evidence>
<dbReference type="PANTHER" id="PTHR23507:SF1">
    <property type="entry name" value="FI18259P1-RELATED"/>
    <property type="match status" value="1"/>
</dbReference>
<comment type="caution">
    <text evidence="7">The sequence shown here is derived from an EMBL/GenBank/DDBJ whole genome shotgun (WGS) entry which is preliminary data.</text>
</comment>
<reference evidence="7" key="1">
    <citation type="journal article" date="2020" name="Fungal Divers.">
        <title>Resolving the Mortierellaceae phylogeny through synthesis of multi-gene phylogenetics and phylogenomics.</title>
        <authorList>
            <person name="Vandepol N."/>
            <person name="Liber J."/>
            <person name="Desiro A."/>
            <person name="Na H."/>
            <person name="Kennedy M."/>
            <person name="Barry K."/>
            <person name="Grigoriev I.V."/>
            <person name="Miller A.N."/>
            <person name="O'Donnell K."/>
            <person name="Stajich J.E."/>
            <person name="Bonito G."/>
        </authorList>
    </citation>
    <scope>NUCLEOTIDE SEQUENCE</scope>
    <source>
        <strain evidence="7">KOD948</strain>
    </source>
</reference>
<evidence type="ECO:0000313" key="7">
    <source>
        <dbReference type="EMBL" id="KAG0259457.1"/>
    </source>
</evidence>
<dbReference type="OrthoDB" id="3026777at2759"/>
<dbReference type="SUPFAM" id="SSF103473">
    <property type="entry name" value="MFS general substrate transporter"/>
    <property type="match status" value="2"/>
</dbReference>
<feature type="transmembrane region" description="Helical" evidence="6">
    <location>
        <begin position="671"/>
        <end position="690"/>
    </location>
</feature>
<feature type="transmembrane region" description="Helical" evidence="6">
    <location>
        <begin position="404"/>
        <end position="429"/>
    </location>
</feature>
<evidence type="ECO:0008006" key="9">
    <source>
        <dbReference type="Google" id="ProtNLM"/>
    </source>
</evidence>
<feature type="transmembrane region" description="Helical" evidence="6">
    <location>
        <begin position="638"/>
        <end position="665"/>
    </location>
</feature>
<dbReference type="Proteomes" id="UP000726737">
    <property type="component" value="Unassembled WGS sequence"/>
</dbReference>
<gene>
    <name evidence="7" type="ORF">BG011_002621</name>
</gene>
<feature type="region of interest" description="Disordered" evidence="5">
    <location>
        <begin position="1"/>
        <end position="58"/>
    </location>
</feature>
<dbReference type="EMBL" id="JAAAJA010000186">
    <property type="protein sequence ID" value="KAG0259457.1"/>
    <property type="molecule type" value="Genomic_DNA"/>
</dbReference>
<name>A0A9P6Q431_9FUNG</name>
<comment type="subcellular location">
    <subcellularLocation>
        <location evidence="1">Membrane</location>
        <topology evidence="1">Multi-pass membrane protein</topology>
    </subcellularLocation>
</comment>
<feature type="transmembrane region" description="Helical" evidence="6">
    <location>
        <begin position="218"/>
        <end position="244"/>
    </location>
</feature>
<protein>
    <recommendedName>
        <fullName evidence="9">MFS general substrate transporter</fullName>
    </recommendedName>
</protein>
<feature type="compositionally biased region" description="Low complexity" evidence="5">
    <location>
        <begin position="442"/>
        <end position="459"/>
    </location>
</feature>
<dbReference type="Gene3D" id="1.20.1250.20">
    <property type="entry name" value="MFS general substrate transporter like domains"/>
    <property type="match status" value="2"/>
</dbReference>
<evidence type="ECO:0000256" key="6">
    <source>
        <dbReference type="SAM" id="Phobius"/>
    </source>
</evidence>
<dbReference type="GO" id="GO:0022857">
    <property type="term" value="F:transmembrane transporter activity"/>
    <property type="evidence" value="ECO:0007669"/>
    <property type="project" value="InterPro"/>
</dbReference>
<organism evidence="7 8">
    <name type="scientific">Mortierella polycephala</name>
    <dbReference type="NCBI Taxonomy" id="41804"/>
    <lineage>
        <taxon>Eukaryota</taxon>
        <taxon>Fungi</taxon>
        <taxon>Fungi incertae sedis</taxon>
        <taxon>Mucoromycota</taxon>
        <taxon>Mortierellomycotina</taxon>
        <taxon>Mortierellomycetes</taxon>
        <taxon>Mortierellales</taxon>
        <taxon>Mortierellaceae</taxon>
        <taxon>Mortierella</taxon>
    </lineage>
</organism>
<evidence type="ECO:0000256" key="4">
    <source>
        <dbReference type="ARBA" id="ARBA00023136"/>
    </source>
</evidence>
<dbReference type="InterPro" id="IPR011701">
    <property type="entry name" value="MFS"/>
</dbReference>
<keyword evidence="4 6" id="KW-0472">Membrane</keyword>
<feature type="transmembrane region" description="Helical" evidence="6">
    <location>
        <begin position="81"/>
        <end position="104"/>
    </location>
</feature>
<feature type="transmembrane region" description="Helical" evidence="6">
    <location>
        <begin position="285"/>
        <end position="306"/>
    </location>
</feature>
<evidence type="ECO:0000313" key="8">
    <source>
        <dbReference type="Proteomes" id="UP000726737"/>
    </source>
</evidence>
<sequence>MSSSKGGESRRRNIPHTASESTVFVADSDPSADHLHEDSPLLPPAQKATTPAGPGTEPDPTSIYAHILYENLPWYKRPSAIWLLPVFGFAYISLGMLSSSIYQFHASLLCREYLTRHPPVNSTMVAEVATFLSSTATALPLRPAPECQAPDIQAFTAKVLGMIEVLGGIAGTFSIGYYASLSDKHGRIKVMIVSVVNTFVTLAAIVIMGTWWDQIGLPVMFVASMLNGLLGGIGLGSTMSLAYAADCTDPSRRSLVYSWLHAGMFMGLAIGPFLGGTIVRATGSILTIVYIDACISLISLLVLIFVMPESLPSKQAAHIQKLYEMALKPYKKDDPVASDKSNGPVAWHSHMMRSLEFFKPNGQNTNMILLAAISFLQMLALKGTFSVIVLYTNRMFNWTEYEDGILFSLGSTVRLISLLVLLPILVHFYNKWARKREQRKMTAQGSQSQSQTTYNTNASMNNGSSTRNNQKGRNDIDMEGEYGVNNASPFFLGPDDPNVASSVEHLGEAALNLSDDEDSFQERRRRQSTVDSAKTLSLSPSPSSSASSDPKTASASASPSAGPKIRTKEQARSDQKLDTWMIRLGFAINSLTYIGYGLATEGWMFYLWSSLHAIAIIASPSLKSLLTNLVEPSQFGAVLGAIQVVDSIASIFSPILISGVYAMTVKTRPDFVWYLCASLTGACVVLSFMIRQKGFVKGSATSGAAAV</sequence>
<dbReference type="PANTHER" id="PTHR23507">
    <property type="entry name" value="ZGC:174356"/>
    <property type="match status" value="1"/>
</dbReference>
<keyword evidence="3 6" id="KW-1133">Transmembrane helix</keyword>
<proteinExistence type="predicted"/>
<dbReference type="AlphaFoldDB" id="A0A9P6Q431"/>
<keyword evidence="2 6" id="KW-0812">Transmembrane</keyword>
<feature type="transmembrane region" description="Helical" evidence="6">
    <location>
        <begin position="256"/>
        <end position="279"/>
    </location>
</feature>
<dbReference type="Pfam" id="PF07690">
    <property type="entry name" value="MFS_1"/>
    <property type="match status" value="1"/>
</dbReference>
<feature type="compositionally biased region" description="Polar residues" evidence="5">
    <location>
        <begin position="460"/>
        <end position="471"/>
    </location>
</feature>
<keyword evidence="8" id="KW-1185">Reference proteome</keyword>
<accession>A0A9P6Q431</accession>
<dbReference type="InterPro" id="IPR036259">
    <property type="entry name" value="MFS_trans_sf"/>
</dbReference>
<feature type="region of interest" description="Disordered" evidence="5">
    <location>
        <begin position="512"/>
        <end position="572"/>
    </location>
</feature>